<evidence type="ECO:0000313" key="2">
    <source>
        <dbReference type="Proteomes" id="UP000712281"/>
    </source>
</evidence>
<protein>
    <submittedName>
        <fullName evidence="1">Uncharacterized protein</fullName>
    </submittedName>
</protein>
<gene>
    <name evidence="1" type="ORF">F2Q68_00038987</name>
</gene>
<dbReference type="AlphaFoldDB" id="A0A3N6UIC4"/>
<dbReference type="EMBL" id="QGKW02000007">
    <property type="protein sequence ID" value="KAF2617557.1"/>
    <property type="molecule type" value="Genomic_DNA"/>
</dbReference>
<reference evidence="1" key="1">
    <citation type="submission" date="2019-12" db="EMBL/GenBank/DDBJ databases">
        <title>Genome sequencing and annotation of Brassica cretica.</title>
        <authorList>
            <person name="Studholme D.J."/>
            <person name="Sarris P.F."/>
        </authorList>
    </citation>
    <scope>NUCLEOTIDE SEQUENCE</scope>
    <source>
        <strain evidence="1">PFS-001/15</strain>
        <tissue evidence="1">Leaf</tissue>
    </source>
</reference>
<name>A0A3N6UIC4_BRACR</name>
<sequence length="89" mass="9518">MEAGILGTGVPSSGDAEAGVLPGASLRQDIAQVILRSRVPLRPGSGATWSADSCRRWKAYGLLMMSWETVEPGVLMFPEEELRALTCRG</sequence>
<comment type="caution">
    <text evidence="1">The sequence shown here is derived from an EMBL/GenBank/DDBJ whole genome shotgun (WGS) entry which is preliminary data.</text>
</comment>
<organism evidence="1 2">
    <name type="scientific">Brassica cretica</name>
    <name type="common">Mustard</name>
    <dbReference type="NCBI Taxonomy" id="69181"/>
    <lineage>
        <taxon>Eukaryota</taxon>
        <taxon>Viridiplantae</taxon>
        <taxon>Streptophyta</taxon>
        <taxon>Embryophyta</taxon>
        <taxon>Tracheophyta</taxon>
        <taxon>Spermatophyta</taxon>
        <taxon>Magnoliopsida</taxon>
        <taxon>eudicotyledons</taxon>
        <taxon>Gunneridae</taxon>
        <taxon>Pentapetalae</taxon>
        <taxon>rosids</taxon>
        <taxon>malvids</taxon>
        <taxon>Brassicales</taxon>
        <taxon>Brassicaceae</taxon>
        <taxon>Brassiceae</taxon>
        <taxon>Brassica</taxon>
    </lineage>
</organism>
<dbReference type="Proteomes" id="UP000712281">
    <property type="component" value="Unassembled WGS sequence"/>
</dbReference>
<accession>A0A3N6UIC4</accession>
<proteinExistence type="predicted"/>
<evidence type="ECO:0000313" key="1">
    <source>
        <dbReference type="EMBL" id="KAF2617557.1"/>
    </source>
</evidence>